<comment type="caution">
    <text evidence="2">The sequence shown here is derived from an EMBL/GenBank/DDBJ whole genome shotgun (WGS) entry which is preliminary data.</text>
</comment>
<gene>
    <name evidence="2" type="ORF">DES53_103101</name>
</gene>
<dbReference type="InterPro" id="IPR051218">
    <property type="entry name" value="Sec_MonoDiacylglyc_Lipase"/>
</dbReference>
<dbReference type="Proteomes" id="UP000253426">
    <property type="component" value="Unassembled WGS sequence"/>
</dbReference>
<evidence type="ECO:0000313" key="3">
    <source>
        <dbReference type="Proteomes" id="UP000253426"/>
    </source>
</evidence>
<dbReference type="EMBL" id="QNRR01000003">
    <property type="protein sequence ID" value="RBP45105.1"/>
    <property type="molecule type" value="Genomic_DNA"/>
</dbReference>
<dbReference type="GO" id="GO:0006629">
    <property type="term" value="P:lipid metabolic process"/>
    <property type="evidence" value="ECO:0007669"/>
    <property type="project" value="InterPro"/>
</dbReference>
<dbReference type="InterPro" id="IPR029058">
    <property type="entry name" value="AB_hydrolase_fold"/>
</dbReference>
<dbReference type="Gene3D" id="3.40.50.1820">
    <property type="entry name" value="alpha/beta hydrolase"/>
    <property type="match status" value="1"/>
</dbReference>
<dbReference type="PANTHER" id="PTHR45856">
    <property type="entry name" value="ALPHA/BETA-HYDROLASES SUPERFAMILY PROTEIN"/>
    <property type="match status" value="1"/>
</dbReference>
<dbReference type="PANTHER" id="PTHR45856:SF24">
    <property type="entry name" value="FUNGAL LIPASE-LIKE DOMAIN-CONTAINING PROTEIN"/>
    <property type="match status" value="1"/>
</dbReference>
<keyword evidence="3" id="KW-1185">Reference proteome</keyword>
<accession>A0A366HNN5</accession>
<organism evidence="2 3">
    <name type="scientific">Roseimicrobium gellanilyticum</name>
    <dbReference type="NCBI Taxonomy" id="748857"/>
    <lineage>
        <taxon>Bacteria</taxon>
        <taxon>Pseudomonadati</taxon>
        <taxon>Verrucomicrobiota</taxon>
        <taxon>Verrucomicrobiia</taxon>
        <taxon>Verrucomicrobiales</taxon>
        <taxon>Verrucomicrobiaceae</taxon>
        <taxon>Roseimicrobium</taxon>
    </lineage>
</organism>
<protein>
    <submittedName>
        <fullName evidence="2">Lipase (Class 3)</fullName>
    </submittedName>
</protein>
<sequence>MPDKLPPPTEDALFPPCDSFDFFRTREVHPFDADATSYSEVNASWLADASLLAYSEESVVHEVYRKAGFAEVTTLNGHRTQAYIASSRDVTIVSFRGTRVAKRFSSEEFKNVIADWITDLRFALAESSHGGFVHLGFKDALGEIWEPLLDSIMSLQRDDPKRPIWMTGHSLGAALATLAAARLGHVKGVYTFGSPRVGDAGFHAGYRVPTFRVVHQDDIVTRVPMYSCFVPPQVDVGLYKHVGEFVLIDSSGKIHLSPDLRTEAGNFVEAQLKAFVTATGIFRHGLLWSLSPSAFYNHSPLYYAMQMRL</sequence>
<feature type="domain" description="Fungal lipase-type" evidence="1">
    <location>
        <begin position="112"/>
        <end position="225"/>
    </location>
</feature>
<proteinExistence type="predicted"/>
<dbReference type="OrthoDB" id="5522031at2"/>
<dbReference type="CDD" id="cd00519">
    <property type="entry name" value="Lipase_3"/>
    <property type="match status" value="1"/>
</dbReference>
<dbReference type="InterPro" id="IPR002921">
    <property type="entry name" value="Fungal_lipase-type"/>
</dbReference>
<name>A0A366HNN5_9BACT</name>
<dbReference type="Pfam" id="PF01764">
    <property type="entry name" value="Lipase_3"/>
    <property type="match status" value="1"/>
</dbReference>
<evidence type="ECO:0000313" key="2">
    <source>
        <dbReference type="EMBL" id="RBP45105.1"/>
    </source>
</evidence>
<dbReference type="SUPFAM" id="SSF53474">
    <property type="entry name" value="alpha/beta-Hydrolases"/>
    <property type="match status" value="1"/>
</dbReference>
<evidence type="ECO:0000259" key="1">
    <source>
        <dbReference type="Pfam" id="PF01764"/>
    </source>
</evidence>
<dbReference type="RefSeq" id="WP_113958247.1">
    <property type="nucleotide sequence ID" value="NZ_QNRR01000003.1"/>
</dbReference>
<dbReference type="AlphaFoldDB" id="A0A366HNN5"/>
<reference evidence="2 3" key="1">
    <citation type="submission" date="2018-06" db="EMBL/GenBank/DDBJ databases">
        <title>Genomic Encyclopedia of Type Strains, Phase IV (KMG-IV): sequencing the most valuable type-strain genomes for metagenomic binning, comparative biology and taxonomic classification.</title>
        <authorList>
            <person name="Goeker M."/>
        </authorList>
    </citation>
    <scope>NUCLEOTIDE SEQUENCE [LARGE SCALE GENOMIC DNA]</scope>
    <source>
        <strain evidence="2 3">DSM 25532</strain>
    </source>
</reference>